<sequence length="60" mass="7015">MNSSTEERNILVSEICDSFEQLMVETRELSSNISYTFSNNFKFSERTNKKSSEKFTYASK</sequence>
<dbReference type="AlphaFoldDB" id="A0A0R0M926"/>
<keyword evidence="2" id="KW-1185">Reference proteome</keyword>
<accession>A0A0R0M926</accession>
<dbReference type="EMBL" id="LGUB01000028">
    <property type="protein sequence ID" value="KRH94811.1"/>
    <property type="molecule type" value="Genomic_DNA"/>
</dbReference>
<organism evidence="1 2">
    <name type="scientific">Pseudoloma neurophilia</name>
    <dbReference type="NCBI Taxonomy" id="146866"/>
    <lineage>
        <taxon>Eukaryota</taxon>
        <taxon>Fungi</taxon>
        <taxon>Fungi incertae sedis</taxon>
        <taxon>Microsporidia</taxon>
        <taxon>Pseudoloma</taxon>
    </lineage>
</organism>
<gene>
    <name evidence="1" type="ORF">M153_1370003876</name>
</gene>
<dbReference type="Proteomes" id="UP000051530">
    <property type="component" value="Unassembled WGS sequence"/>
</dbReference>
<reference evidence="1 2" key="1">
    <citation type="submission" date="2015-07" db="EMBL/GenBank/DDBJ databases">
        <title>The genome of Pseudoloma neurophilia, a relevant intracellular parasite of the zebrafish.</title>
        <authorList>
            <person name="Ndikumana S."/>
            <person name="Pelin A."/>
            <person name="Sanders J."/>
            <person name="Corradi N."/>
        </authorList>
    </citation>
    <scope>NUCLEOTIDE SEQUENCE [LARGE SCALE GENOMIC DNA]</scope>
    <source>
        <strain evidence="1 2">MK1</strain>
    </source>
</reference>
<proteinExistence type="predicted"/>
<evidence type="ECO:0000313" key="2">
    <source>
        <dbReference type="Proteomes" id="UP000051530"/>
    </source>
</evidence>
<comment type="caution">
    <text evidence="1">The sequence shown here is derived from an EMBL/GenBank/DDBJ whole genome shotgun (WGS) entry which is preliminary data.</text>
</comment>
<name>A0A0R0M926_9MICR</name>
<dbReference type="VEuPathDB" id="MicrosporidiaDB:M153_1370003876"/>
<evidence type="ECO:0000313" key="1">
    <source>
        <dbReference type="EMBL" id="KRH94811.1"/>
    </source>
</evidence>
<protein>
    <submittedName>
        <fullName evidence="1">Uncharacterized protein</fullName>
    </submittedName>
</protein>